<dbReference type="Proteomes" id="UP000285376">
    <property type="component" value="Unassembled WGS sequence"/>
</dbReference>
<dbReference type="Gene3D" id="3.30.43.10">
    <property type="entry name" value="Uridine Diphospho-n-acetylenolpyruvylglucosamine Reductase, domain 2"/>
    <property type="match status" value="1"/>
</dbReference>
<evidence type="ECO:0000313" key="3">
    <source>
        <dbReference type="EMBL" id="RHW45153.1"/>
    </source>
</evidence>
<dbReference type="RefSeq" id="WP_118913713.1">
    <property type="nucleotide sequence ID" value="NZ_CBCRVH010000011.1"/>
</dbReference>
<accession>A0A417Z394</accession>
<feature type="domain" description="FAD-binding PCMH-type" evidence="2">
    <location>
        <begin position="13"/>
        <end position="180"/>
    </location>
</feature>
<dbReference type="Gene3D" id="3.30.70.2520">
    <property type="match status" value="1"/>
</dbReference>
<evidence type="ECO:0000259" key="2">
    <source>
        <dbReference type="PROSITE" id="PS51387"/>
    </source>
</evidence>
<dbReference type="InterPro" id="IPR006094">
    <property type="entry name" value="Oxid_FAD_bind_N"/>
</dbReference>
<dbReference type="InterPro" id="IPR010031">
    <property type="entry name" value="FAD_lactone_oxidase-like"/>
</dbReference>
<organism evidence="3 4">
    <name type="scientific">Dermacoccus abyssi</name>
    <dbReference type="NCBI Taxonomy" id="322596"/>
    <lineage>
        <taxon>Bacteria</taxon>
        <taxon>Bacillati</taxon>
        <taxon>Actinomycetota</taxon>
        <taxon>Actinomycetes</taxon>
        <taxon>Micrococcales</taxon>
        <taxon>Dermacoccaceae</taxon>
        <taxon>Dermacoccus</taxon>
    </lineage>
</organism>
<dbReference type="Gene3D" id="3.30.465.10">
    <property type="match status" value="1"/>
</dbReference>
<dbReference type="AlphaFoldDB" id="A0A417Z394"/>
<dbReference type="GO" id="GO:0080049">
    <property type="term" value="F:L-gulono-1,4-lactone dehydrogenase activity"/>
    <property type="evidence" value="ECO:0007669"/>
    <property type="project" value="TreeGrafter"/>
</dbReference>
<dbReference type="PANTHER" id="PTHR43762:SF1">
    <property type="entry name" value="D-ARABINONO-1,4-LACTONE OXIDASE"/>
    <property type="match status" value="1"/>
</dbReference>
<comment type="caution">
    <text evidence="3">The sequence shown here is derived from an EMBL/GenBank/DDBJ whole genome shotgun (WGS) entry which is preliminary data.</text>
</comment>
<reference evidence="3 4" key="1">
    <citation type="submission" date="2018-08" db="EMBL/GenBank/DDBJ databases">
        <title>Whole genome sequence analysis of Dermacoccus abyssi bacteria isolated from Deep Mariana trench Micromonospora spp reveals genes involved in the environmental adaptation and production of secondary metabolites.</title>
        <authorList>
            <person name="Abdel-Mageed W.M."/>
            <person name="Lehri B."/>
            <person name="Nouioui I."/>
            <person name="Goodfellow I."/>
            <person name="Jaspars M."/>
            <person name="Karlyshev A."/>
        </authorList>
    </citation>
    <scope>NUCLEOTIDE SEQUENCE [LARGE SCALE GENOMIC DNA]</scope>
    <source>
        <strain evidence="3 4">MT1.1</strain>
    </source>
</reference>
<evidence type="ECO:0000256" key="1">
    <source>
        <dbReference type="ARBA" id="ARBA00023002"/>
    </source>
</evidence>
<dbReference type="Pfam" id="PF01565">
    <property type="entry name" value="FAD_binding_4"/>
    <property type="match status" value="1"/>
</dbReference>
<dbReference type="GO" id="GO:0003885">
    <property type="term" value="F:D-arabinono-1,4-lactone oxidase activity"/>
    <property type="evidence" value="ECO:0007669"/>
    <property type="project" value="InterPro"/>
</dbReference>
<dbReference type="Gene3D" id="3.30.70.2530">
    <property type="match status" value="1"/>
</dbReference>
<sequence length="418" mass="44828">MSEIPVTNWAGNVVYEASERVAPTSVELVQDAVRAARAAGRRLRVVGTRHCFNAIADTDGVHVTLRDLPRRVEVMNEGSAWVDGGITYAEANAALAEHGLALANLASLPHITIAGAIATATHGSGVTQPSLASAVRAFTHVTADGDLRTVRRGEPGFAHYPVHLGLFGPIVELELDVVPAFEIATTVYEGLDYAAAVEHFDTLVGELYSFSLAPNWQDGGRALLFAKRRGGDAAPAEILGARAATSARHPSPGADPVAVTEQLGVAGPSYERLTHFRSEFEPSVGEEVQSEYLVPREHAGAALSALPQFADVFATLAHSMEIRAVAGDDLSLSPMRGADVVAVHITWHRDPDAVMRFLPRLEAALEPFDARPHWGKLYATSRERMLELFPALPEVDAEARGLDPDGMFRNAWSEALFG</sequence>
<dbReference type="InterPro" id="IPR007173">
    <property type="entry name" value="ALO_C"/>
</dbReference>
<proteinExistence type="predicted"/>
<evidence type="ECO:0000313" key="4">
    <source>
        <dbReference type="Proteomes" id="UP000285376"/>
    </source>
</evidence>
<dbReference type="EMBL" id="QWLM01000011">
    <property type="protein sequence ID" value="RHW45153.1"/>
    <property type="molecule type" value="Genomic_DNA"/>
</dbReference>
<gene>
    <name evidence="3" type="ORF">D1832_09875</name>
</gene>
<dbReference type="InterPro" id="IPR016166">
    <property type="entry name" value="FAD-bd_PCMH"/>
</dbReference>
<dbReference type="InterPro" id="IPR036318">
    <property type="entry name" value="FAD-bd_PCMH-like_sf"/>
</dbReference>
<dbReference type="GO" id="GO:0071949">
    <property type="term" value="F:FAD binding"/>
    <property type="evidence" value="ECO:0007669"/>
    <property type="project" value="InterPro"/>
</dbReference>
<protein>
    <submittedName>
        <fullName evidence="3">FAD-binding protein</fullName>
    </submittedName>
</protein>
<name>A0A417Z394_9MICO</name>
<dbReference type="PIRSF" id="PIRSF000136">
    <property type="entry name" value="LGO_GLO"/>
    <property type="match status" value="1"/>
</dbReference>
<dbReference type="PROSITE" id="PS51387">
    <property type="entry name" value="FAD_PCMH"/>
    <property type="match status" value="1"/>
</dbReference>
<dbReference type="Pfam" id="PF04030">
    <property type="entry name" value="ALO"/>
    <property type="match status" value="1"/>
</dbReference>
<dbReference type="SUPFAM" id="SSF56176">
    <property type="entry name" value="FAD-binding/transporter-associated domain-like"/>
    <property type="match status" value="1"/>
</dbReference>
<dbReference type="InterPro" id="IPR016169">
    <property type="entry name" value="FAD-bd_PCMH_sub2"/>
</dbReference>
<dbReference type="PANTHER" id="PTHR43762">
    <property type="entry name" value="L-GULONOLACTONE OXIDASE"/>
    <property type="match status" value="1"/>
</dbReference>
<dbReference type="InterPro" id="IPR016167">
    <property type="entry name" value="FAD-bd_PCMH_sub1"/>
</dbReference>
<keyword evidence="1" id="KW-0560">Oxidoreductase</keyword>
<dbReference type="GO" id="GO:0016020">
    <property type="term" value="C:membrane"/>
    <property type="evidence" value="ECO:0007669"/>
    <property type="project" value="InterPro"/>
</dbReference>